<organism evidence="1">
    <name type="scientific">Lepeophtheirus salmonis</name>
    <name type="common">Salmon louse</name>
    <name type="synonym">Caligus salmonis</name>
    <dbReference type="NCBI Taxonomy" id="72036"/>
    <lineage>
        <taxon>Eukaryota</taxon>
        <taxon>Metazoa</taxon>
        <taxon>Ecdysozoa</taxon>
        <taxon>Arthropoda</taxon>
        <taxon>Crustacea</taxon>
        <taxon>Multicrustacea</taxon>
        <taxon>Hexanauplia</taxon>
        <taxon>Copepoda</taxon>
        <taxon>Siphonostomatoida</taxon>
        <taxon>Caligidae</taxon>
        <taxon>Lepeophtheirus</taxon>
    </lineage>
</organism>
<sequence>MRWVSFISCVVKSGLSILKSLMWIPEISCVGSYGLEGIGRVVFFNSFGSTLAFLAEPFFLSNVFELLTA</sequence>
<evidence type="ECO:0000313" key="1">
    <source>
        <dbReference type="EMBL" id="CDW21699.1"/>
    </source>
</evidence>
<reference evidence="1" key="1">
    <citation type="submission" date="2014-05" db="EMBL/GenBank/DDBJ databases">
        <authorList>
            <person name="Chronopoulou M."/>
        </authorList>
    </citation>
    <scope>NUCLEOTIDE SEQUENCE</scope>
    <source>
        <tissue evidence="1">Whole organism</tissue>
    </source>
</reference>
<dbReference type="AlphaFoldDB" id="A0A0K2T6J7"/>
<name>A0A0K2T6J7_LEPSM</name>
<dbReference type="EMBL" id="HACA01004338">
    <property type="protein sequence ID" value="CDW21699.1"/>
    <property type="molecule type" value="Transcribed_RNA"/>
</dbReference>
<proteinExistence type="predicted"/>
<accession>A0A0K2T6J7</accession>
<protein>
    <submittedName>
        <fullName evidence="1">Uncharacterized protein</fullName>
    </submittedName>
</protein>